<organism evidence="6 7">
    <name type="scientific">Streptomyces ruber</name>
    <dbReference type="NCBI Taxonomy" id="83378"/>
    <lineage>
        <taxon>Bacteria</taxon>
        <taxon>Bacillati</taxon>
        <taxon>Actinomycetota</taxon>
        <taxon>Actinomycetes</taxon>
        <taxon>Kitasatosporales</taxon>
        <taxon>Streptomycetaceae</taxon>
        <taxon>Streptomyces</taxon>
    </lineage>
</organism>
<evidence type="ECO:0000256" key="4">
    <source>
        <dbReference type="SAM" id="MobiDB-lite"/>
    </source>
</evidence>
<keyword evidence="1" id="KW-0808">Transferase</keyword>
<dbReference type="InterPro" id="IPR003852">
    <property type="entry name" value="Sig_transdc_His_kinase_KdpD_N"/>
</dbReference>
<dbReference type="Gene3D" id="3.40.50.300">
    <property type="entry name" value="P-loop containing nucleotide triphosphate hydrolases"/>
    <property type="match status" value="1"/>
</dbReference>
<proteinExistence type="predicted"/>
<protein>
    <recommendedName>
        <fullName evidence="5">Signal transduction histidine kinase osmosensitive K+ channel sensor N-terminal domain-containing protein</fullName>
    </recommendedName>
</protein>
<evidence type="ECO:0000256" key="1">
    <source>
        <dbReference type="ARBA" id="ARBA00022679"/>
    </source>
</evidence>
<evidence type="ECO:0000313" key="7">
    <source>
        <dbReference type="Proteomes" id="UP000620156"/>
    </source>
</evidence>
<evidence type="ECO:0000313" key="6">
    <source>
        <dbReference type="EMBL" id="GGQ88608.1"/>
    </source>
</evidence>
<reference evidence="6" key="2">
    <citation type="submission" date="2020-09" db="EMBL/GenBank/DDBJ databases">
        <authorList>
            <person name="Sun Q."/>
            <person name="Ohkuma M."/>
        </authorList>
    </citation>
    <scope>NUCLEOTIDE SEQUENCE</scope>
    <source>
        <strain evidence="6">JCM 3131</strain>
    </source>
</reference>
<feature type="domain" description="Signal transduction histidine kinase osmosensitive K+ channel sensor N-terminal" evidence="5">
    <location>
        <begin position="3"/>
        <end position="60"/>
    </location>
</feature>
<reference evidence="6" key="1">
    <citation type="journal article" date="2014" name="Int. J. Syst. Evol. Microbiol.">
        <title>Complete genome sequence of Corynebacterium casei LMG S-19264T (=DSM 44701T), isolated from a smear-ripened cheese.</title>
        <authorList>
            <consortium name="US DOE Joint Genome Institute (JGI-PGF)"/>
            <person name="Walter F."/>
            <person name="Albersmeier A."/>
            <person name="Kalinowski J."/>
            <person name="Ruckert C."/>
        </authorList>
    </citation>
    <scope>NUCLEOTIDE SEQUENCE</scope>
    <source>
        <strain evidence="6">JCM 3131</strain>
    </source>
</reference>
<dbReference type="Pfam" id="PF02702">
    <property type="entry name" value="KdpD"/>
    <property type="match status" value="1"/>
</dbReference>
<accession>A0A918BT01</accession>
<evidence type="ECO:0000259" key="5">
    <source>
        <dbReference type="Pfam" id="PF02702"/>
    </source>
</evidence>
<comment type="caution">
    <text evidence="6">The sequence shown here is derived from an EMBL/GenBank/DDBJ whole genome shotgun (WGS) entry which is preliminary data.</text>
</comment>
<dbReference type="PANTHER" id="PTHR45569">
    <property type="entry name" value="SENSOR PROTEIN KDPD"/>
    <property type="match status" value="1"/>
</dbReference>
<name>A0A918BT01_9ACTN</name>
<evidence type="ECO:0000256" key="2">
    <source>
        <dbReference type="ARBA" id="ARBA00022777"/>
    </source>
</evidence>
<feature type="region of interest" description="Disordered" evidence="4">
    <location>
        <begin position="59"/>
        <end position="79"/>
    </location>
</feature>
<keyword evidence="7" id="KW-1185">Reference proteome</keyword>
<dbReference type="AlphaFoldDB" id="A0A918BT01"/>
<evidence type="ECO:0000256" key="3">
    <source>
        <dbReference type="ARBA" id="ARBA00023012"/>
    </source>
</evidence>
<dbReference type="InterPro" id="IPR027417">
    <property type="entry name" value="P-loop_NTPase"/>
</dbReference>
<keyword evidence="2" id="KW-0418">Kinase</keyword>
<gene>
    <name evidence="6" type="ORF">GCM10010145_67550</name>
</gene>
<dbReference type="GO" id="GO:0000155">
    <property type="term" value="F:phosphorelay sensor kinase activity"/>
    <property type="evidence" value="ECO:0007669"/>
    <property type="project" value="InterPro"/>
</dbReference>
<sequence length="79" mass="8733">MARGTSRIYLGAAPGVGKTHAMLSEAHRRVERGTDCVVGFVEHHERPRTEVMLRGLEQVGSGGWSTGEPRSGRRTWTRC</sequence>
<dbReference type="PANTHER" id="PTHR45569:SF1">
    <property type="entry name" value="SENSOR PROTEIN KDPD"/>
    <property type="match status" value="1"/>
</dbReference>
<dbReference type="EMBL" id="BMQK01000029">
    <property type="protein sequence ID" value="GGQ88608.1"/>
    <property type="molecule type" value="Genomic_DNA"/>
</dbReference>
<dbReference type="InterPro" id="IPR052023">
    <property type="entry name" value="Histidine_kinase_KdpD"/>
</dbReference>
<dbReference type="Proteomes" id="UP000620156">
    <property type="component" value="Unassembled WGS sequence"/>
</dbReference>
<dbReference type="GO" id="GO:0005886">
    <property type="term" value="C:plasma membrane"/>
    <property type="evidence" value="ECO:0007669"/>
    <property type="project" value="TreeGrafter"/>
</dbReference>
<keyword evidence="3" id="KW-0902">Two-component regulatory system</keyword>